<gene>
    <name evidence="4" type="ORF">XF10B_72900</name>
    <name evidence="2" type="ORF">XF1B_74130</name>
    <name evidence="3" type="ORF">XF4B_73400</name>
</gene>
<evidence type="ECO:0000313" key="2">
    <source>
        <dbReference type="EMBL" id="BCE24732.1"/>
    </source>
</evidence>
<evidence type="ECO:0000313" key="4">
    <source>
        <dbReference type="EMBL" id="BCE94492.1"/>
    </source>
</evidence>
<organism evidence="3">
    <name type="scientific">Bradyrhizobium diazoefficiens</name>
    <dbReference type="NCBI Taxonomy" id="1355477"/>
    <lineage>
        <taxon>Bacteria</taxon>
        <taxon>Pseudomonadati</taxon>
        <taxon>Pseudomonadota</taxon>
        <taxon>Alphaproteobacteria</taxon>
        <taxon>Hyphomicrobiales</taxon>
        <taxon>Nitrobacteraceae</taxon>
        <taxon>Bradyrhizobium</taxon>
    </lineage>
</organism>
<protein>
    <recommendedName>
        <fullName evidence="5">Flagellar FliJ protein</fullName>
    </recommendedName>
</protein>
<evidence type="ECO:0000313" key="3">
    <source>
        <dbReference type="EMBL" id="BCE50991.1"/>
    </source>
</evidence>
<dbReference type="EMBL" id="AP023099">
    <property type="protein sequence ID" value="BCE94492.1"/>
    <property type="molecule type" value="Genomic_DNA"/>
</dbReference>
<feature type="region of interest" description="Disordered" evidence="1">
    <location>
        <begin position="115"/>
        <end position="142"/>
    </location>
</feature>
<accession>A0A809ZNS6</accession>
<sequence length="142" mass="16032">MTVMKSRADKLGRMVSLVKLQLRLSEWQLAHLRQQERSLQDEQEWLVGALNEGKPPAGSSSASIARRLNRTSVGARAVNEQASRQLDQVRAESRRVKQLEEVAKAALADKLREAEKRSLEEMTGTSLTVREWTPRPASRNKT</sequence>
<reference evidence="4" key="2">
    <citation type="submission" date="2020-05" db="EMBL/GenBank/DDBJ databases">
        <title>Complete genome sequence of Bradyrhizobium diazoefficiens XF10 isolated from soybean nodule.</title>
        <authorList>
            <person name="Noda R."/>
            <person name="Kakizaki K."/>
            <person name="Minamisawa K."/>
        </authorList>
    </citation>
    <scope>NUCLEOTIDE SEQUENCE</scope>
    <source>
        <strain evidence="4">XF10</strain>
    </source>
</reference>
<dbReference type="EMBL" id="AP023094">
    <property type="protein sequence ID" value="BCE50991.1"/>
    <property type="molecule type" value="Genomic_DNA"/>
</dbReference>
<dbReference type="EMBL" id="AP023091">
    <property type="protein sequence ID" value="BCE24732.1"/>
    <property type="molecule type" value="Genomic_DNA"/>
</dbReference>
<proteinExistence type="predicted"/>
<reference evidence="3" key="3">
    <citation type="submission" date="2020-05" db="EMBL/GenBank/DDBJ databases">
        <title>Complete genome sequence of Bradyrhizobium diazoefficiens XF4 isolated from soybean nodule.</title>
        <authorList>
            <person name="Noda R."/>
            <person name="Kakizaki K."/>
            <person name="Minamisawa K."/>
        </authorList>
    </citation>
    <scope>NUCLEOTIDE SEQUENCE</scope>
    <source>
        <strain evidence="3">XF4</strain>
    </source>
</reference>
<dbReference type="AlphaFoldDB" id="A0A809ZNS6"/>
<name>A0A809ZNS6_9BRAD</name>
<evidence type="ECO:0000256" key="1">
    <source>
        <dbReference type="SAM" id="MobiDB-lite"/>
    </source>
</evidence>
<reference evidence="2" key="1">
    <citation type="submission" date="2020-05" db="EMBL/GenBank/DDBJ databases">
        <title>Complete genome sequence of Bradyrhizobium diazoefficiens XF1 isolated from soybean nodule.</title>
        <authorList>
            <person name="Noda R."/>
            <person name="Kakizaki K."/>
            <person name="Minamisawa K."/>
        </authorList>
    </citation>
    <scope>NUCLEOTIDE SEQUENCE</scope>
    <source>
        <strain evidence="2">XF1</strain>
    </source>
</reference>
<evidence type="ECO:0008006" key="5">
    <source>
        <dbReference type="Google" id="ProtNLM"/>
    </source>
</evidence>